<keyword evidence="4" id="KW-1185">Reference proteome</keyword>
<proteinExistence type="predicted"/>
<feature type="region of interest" description="Disordered" evidence="1">
    <location>
        <begin position="1"/>
        <end position="21"/>
    </location>
</feature>
<accession>A0ABU8U738</accession>
<dbReference type="Proteomes" id="UP001382904">
    <property type="component" value="Unassembled WGS sequence"/>
</dbReference>
<feature type="region of interest" description="Disordered" evidence="1">
    <location>
        <begin position="41"/>
        <end position="69"/>
    </location>
</feature>
<evidence type="ECO:0000256" key="1">
    <source>
        <dbReference type="SAM" id="MobiDB-lite"/>
    </source>
</evidence>
<name>A0ABU8U738_9ACTN</name>
<gene>
    <name evidence="3" type="ORF">WKI68_24525</name>
</gene>
<keyword evidence="2" id="KW-1133">Transmembrane helix</keyword>
<evidence type="ECO:0000313" key="3">
    <source>
        <dbReference type="EMBL" id="MEJ8643679.1"/>
    </source>
</evidence>
<reference evidence="3 4" key="1">
    <citation type="submission" date="2024-03" db="EMBL/GenBank/DDBJ databases">
        <title>Novel Streptomyces species of biotechnological and ecological value are a feature of Machair soil.</title>
        <authorList>
            <person name="Prole J.R."/>
            <person name="Goodfellow M."/>
            <person name="Allenby N."/>
            <person name="Ward A.C."/>
        </authorList>
    </citation>
    <scope>NUCLEOTIDE SEQUENCE [LARGE SCALE GENOMIC DNA]</scope>
    <source>
        <strain evidence="3 4">MS1.HAVA.3</strain>
    </source>
</reference>
<protein>
    <submittedName>
        <fullName evidence="3">Uncharacterized protein</fullName>
    </submittedName>
</protein>
<dbReference type="EMBL" id="JBBKAM010000002">
    <property type="protein sequence ID" value="MEJ8643679.1"/>
    <property type="molecule type" value="Genomic_DNA"/>
</dbReference>
<keyword evidence="2" id="KW-0812">Transmembrane</keyword>
<keyword evidence="2" id="KW-0472">Membrane</keyword>
<evidence type="ECO:0000256" key="2">
    <source>
        <dbReference type="SAM" id="Phobius"/>
    </source>
</evidence>
<organism evidence="3 4">
    <name type="scientific">Streptomyces caledonius</name>
    <dbReference type="NCBI Taxonomy" id="3134107"/>
    <lineage>
        <taxon>Bacteria</taxon>
        <taxon>Bacillati</taxon>
        <taxon>Actinomycetota</taxon>
        <taxon>Actinomycetes</taxon>
        <taxon>Kitasatosporales</taxon>
        <taxon>Streptomycetaceae</taxon>
        <taxon>Streptomyces</taxon>
    </lineage>
</organism>
<feature type="transmembrane region" description="Helical" evidence="2">
    <location>
        <begin position="78"/>
        <end position="99"/>
    </location>
</feature>
<evidence type="ECO:0000313" key="4">
    <source>
        <dbReference type="Proteomes" id="UP001382904"/>
    </source>
</evidence>
<feature type="compositionally biased region" description="Low complexity" evidence="1">
    <location>
        <begin position="9"/>
        <end position="21"/>
    </location>
</feature>
<comment type="caution">
    <text evidence="3">The sequence shown here is derived from an EMBL/GenBank/DDBJ whole genome shotgun (WGS) entry which is preliminary data.</text>
</comment>
<sequence>MTEQNTTGATPEAAEASDAAETVVAVKASDAAESVVAAEATDVAEAEAEAEAVAAAADAPPAPAAPPAPKDRRKLFSLLRWTAAVAVFAVAGTGVAYGITKPERTDIPGLSTQDDGRWVYPALAKPTLPPGAALPFAPDNKDGIHYASTAQLLLPAPKGSAQDPALKMEKDQAVSQETFLEEYDATVREKMKQAFTDDGLRQIVARGWVMPDGTRTRIYLLRFHSSGFVDAFEGCGLTMKPNGVGAMEADPTWARVRESQRPPDLRGTTLFAEAGDPGDEQVKAGCVRSGDLQAVVFQTRKGKVADVPFHQTVILQDQLLR</sequence>